<keyword evidence="11" id="KW-1185">Reference proteome</keyword>
<comment type="catalytic activity">
    <reaction evidence="6">
        <text>N(6),N(6),N(6)-trimethyl-L-lysyl(9)-[histone H3] + 2 2-oxoglutarate + 2 O2 = N(6)-methyl-L-lysyl(9)-[histone H3] + 2 formaldehyde + 2 succinate + 2 CO2</text>
        <dbReference type="Rhea" id="RHEA:60200"/>
        <dbReference type="Rhea" id="RHEA-COMP:15538"/>
        <dbReference type="Rhea" id="RHEA-COMP:15542"/>
        <dbReference type="ChEBI" id="CHEBI:15379"/>
        <dbReference type="ChEBI" id="CHEBI:16526"/>
        <dbReference type="ChEBI" id="CHEBI:16810"/>
        <dbReference type="ChEBI" id="CHEBI:16842"/>
        <dbReference type="ChEBI" id="CHEBI:30031"/>
        <dbReference type="ChEBI" id="CHEBI:61929"/>
        <dbReference type="ChEBI" id="CHEBI:61961"/>
        <dbReference type="EC" id="1.14.11.66"/>
    </reaction>
</comment>
<dbReference type="GO" id="GO:0005634">
    <property type="term" value="C:nucleus"/>
    <property type="evidence" value="ECO:0007669"/>
    <property type="project" value="TreeGrafter"/>
</dbReference>
<dbReference type="PANTHER" id="PTHR10694">
    <property type="entry name" value="LYSINE-SPECIFIC DEMETHYLASE"/>
    <property type="match status" value="1"/>
</dbReference>
<evidence type="ECO:0000256" key="1">
    <source>
        <dbReference type="ARBA" id="ARBA00009711"/>
    </source>
</evidence>
<dbReference type="CDD" id="cd15571">
    <property type="entry name" value="ePHD"/>
    <property type="match status" value="1"/>
</dbReference>
<dbReference type="SMART" id="SM00545">
    <property type="entry name" value="JmjN"/>
    <property type="match status" value="1"/>
</dbReference>
<feature type="domain" description="JmjN" evidence="7">
    <location>
        <begin position="77"/>
        <end position="118"/>
    </location>
</feature>
<dbReference type="InterPro" id="IPR055500">
    <property type="entry name" value="DUF7072"/>
</dbReference>
<dbReference type="InterPro" id="IPR003349">
    <property type="entry name" value="JmjN"/>
</dbReference>
<evidence type="ECO:0000256" key="2">
    <source>
        <dbReference type="ARBA" id="ARBA00012900"/>
    </source>
</evidence>
<dbReference type="InterPro" id="IPR013083">
    <property type="entry name" value="Znf_RING/FYVE/PHD"/>
</dbReference>
<evidence type="ECO:0000256" key="5">
    <source>
        <dbReference type="ARBA" id="ARBA00022833"/>
    </source>
</evidence>
<dbReference type="InterPro" id="IPR034732">
    <property type="entry name" value="EPHD"/>
</dbReference>
<dbReference type="PROSITE" id="PS51184">
    <property type="entry name" value="JMJC"/>
    <property type="match status" value="1"/>
</dbReference>
<dbReference type="eggNOG" id="KOG0958">
    <property type="taxonomic scope" value="Eukaryota"/>
</dbReference>
<dbReference type="AlphaFoldDB" id="A0A0W4ZQA3"/>
<dbReference type="GeneID" id="28940331"/>
<dbReference type="GO" id="GO:0000785">
    <property type="term" value="C:chromatin"/>
    <property type="evidence" value="ECO:0007669"/>
    <property type="project" value="TreeGrafter"/>
</dbReference>
<dbReference type="PROSITE" id="PS51183">
    <property type="entry name" value="JMJN"/>
    <property type="match status" value="1"/>
</dbReference>
<dbReference type="EC" id="1.14.11.66" evidence="2"/>
<comment type="similarity">
    <text evidence="1">Belongs to the JHDM3 histone demethylase family.</text>
</comment>
<dbReference type="GO" id="GO:0010468">
    <property type="term" value="P:regulation of gene expression"/>
    <property type="evidence" value="ECO:0007669"/>
    <property type="project" value="TreeGrafter"/>
</dbReference>
<dbReference type="GO" id="GO:0008270">
    <property type="term" value="F:zinc ion binding"/>
    <property type="evidence" value="ECO:0007669"/>
    <property type="project" value="UniProtKB-KW"/>
</dbReference>
<protein>
    <recommendedName>
        <fullName evidence="2">[histone H3]-trimethyl-L-lysine(9) demethylase</fullName>
        <ecNumber evidence="2">1.14.11.66</ecNumber>
    </recommendedName>
</protein>
<dbReference type="Gene3D" id="2.60.120.650">
    <property type="entry name" value="Cupin"/>
    <property type="match status" value="2"/>
</dbReference>
<dbReference type="SUPFAM" id="SSF51197">
    <property type="entry name" value="Clavaminate synthase-like"/>
    <property type="match status" value="1"/>
</dbReference>
<dbReference type="Pfam" id="PF13771">
    <property type="entry name" value="zf-HC5HC2H"/>
    <property type="match status" value="1"/>
</dbReference>
<comment type="caution">
    <text evidence="10">The sequence shown here is derived from an EMBL/GenBank/DDBJ whole genome shotgun (WGS) entry which is preliminary data.</text>
</comment>
<dbReference type="GO" id="GO:0051864">
    <property type="term" value="F:histone H3K36 demethylase activity"/>
    <property type="evidence" value="ECO:0007669"/>
    <property type="project" value="TreeGrafter"/>
</dbReference>
<keyword evidence="3" id="KW-0479">Metal-binding</keyword>
<dbReference type="PANTHER" id="PTHR10694:SF7">
    <property type="entry name" value="[HISTONE H3]-TRIMETHYL-L-LYSINE(9) DEMETHYLASE"/>
    <property type="match status" value="1"/>
</dbReference>
<dbReference type="STRING" id="1408657.A0A0W4ZQA3"/>
<dbReference type="Pfam" id="PF02373">
    <property type="entry name" value="JmjC"/>
    <property type="match status" value="1"/>
</dbReference>
<dbReference type="SMART" id="SM00249">
    <property type="entry name" value="PHD"/>
    <property type="match status" value="1"/>
</dbReference>
<dbReference type="EMBL" id="LFWA01000007">
    <property type="protein sequence ID" value="KTW30530.1"/>
    <property type="molecule type" value="Genomic_DNA"/>
</dbReference>
<dbReference type="Pfam" id="PF23258">
    <property type="entry name" value="DUF7072"/>
    <property type="match status" value="1"/>
</dbReference>
<evidence type="ECO:0000259" key="7">
    <source>
        <dbReference type="PROSITE" id="PS51183"/>
    </source>
</evidence>
<proteinExistence type="inferred from homology"/>
<dbReference type="SMART" id="SM00558">
    <property type="entry name" value="JmjC"/>
    <property type="match status" value="1"/>
</dbReference>
<dbReference type="PROSITE" id="PS51805">
    <property type="entry name" value="EPHD"/>
    <property type="match status" value="1"/>
</dbReference>
<dbReference type="Pfam" id="PF02375">
    <property type="entry name" value="JmjN"/>
    <property type="match status" value="1"/>
</dbReference>
<feature type="domain" description="JmjC" evidence="8">
    <location>
        <begin position="351"/>
        <end position="513"/>
    </location>
</feature>
<dbReference type="RefSeq" id="XP_018229821.1">
    <property type="nucleotide sequence ID" value="XM_018374076.1"/>
</dbReference>
<sequence>MISGFSRIRQVSTNFKLINFSKKIRLKFMEEQKEVIDNYHQAENLDEKVFLKEKIEDESEEVLKDIFPDHYYDNGKIPVFKPTMEQFHCFKRFVKSIDSYGMTTGIVKIIPPNEWLEKLPDYREKIKSIRLRNPIEQHIVGNNGCFRQTNLEKRQTYNLPKWRKLCESPDHLPPARRGEIRKTIYSNYKSKKKENMVSTSHSSTLELSHKIPINGLSEKEQIKKGISSTLKNENELITPMHCDVFVKKDNAEFNDSLEQVNIDNNMEELKEKSKIEDLQTSKKKNKKAVLLKNMNKINQTDNYDFNGFDYKITNAEEYTIERCKELERIYWKTITYNNPLYGADMPGSLFDESVKEWNVANLDNILNKMGIILPGVNSSYLYLGMWKATFFWHVEDMDLYSINYLHFGAPKQWYSICQKDASRFENIMRRIFPNDYKVCSQFLRHKTFSVSPSVLAQNNIYVNRLVQHQGEFVITFPYGYHSGYNLGYNCAESVNFAPHSWLSIGRNAQRCKCIPDSVHINVDDAIENMFANHEEKYESSKKRKANKKVSMKIKELKKHKKVHNKKINCCILCPNESIEEPLISTNCGNLSHKICALYIPETYIVYNTTLSKDIVHGIDMIEKARFRLRCMYCRSVKGACFQCSYAKCVRSYHATCAASAGVLVETFQSGLSQQFFFSCKFHRPKRPKLEKLESDAHIHKFATEVTIGDVIQAQYTKGDIFSGIVRENRIDENIILIEISSHDLYEVEYKWVLAPPLRTLPLHEISASNTNLIKPNDVLHDEKNNMPLEILTQENKSEDLSSTNISIQENKNLLTNSCNGLEENSIDLINSIISPPQ</sequence>
<evidence type="ECO:0000259" key="8">
    <source>
        <dbReference type="PROSITE" id="PS51184"/>
    </source>
</evidence>
<evidence type="ECO:0000313" key="11">
    <source>
        <dbReference type="Proteomes" id="UP000053447"/>
    </source>
</evidence>
<dbReference type="InterPro" id="IPR001965">
    <property type="entry name" value="Znf_PHD"/>
</dbReference>
<evidence type="ECO:0000256" key="6">
    <source>
        <dbReference type="ARBA" id="ARBA00049349"/>
    </source>
</evidence>
<dbReference type="eggNOG" id="KOG0955">
    <property type="taxonomic scope" value="Eukaryota"/>
</dbReference>
<evidence type="ECO:0000259" key="9">
    <source>
        <dbReference type="PROSITE" id="PS51805"/>
    </source>
</evidence>
<gene>
    <name evidence="10" type="ORF">T551_01813</name>
</gene>
<dbReference type="Gene3D" id="3.30.40.10">
    <property type="entry name" value="Zinc/RING finger domain, C3HC4 (zinc finger)"/>
    <property type="match status" value="1"/>
</dbReference>
<organism evidence="10 11">
    <name type="scientific">Pneumocystis jirovecii (strain RU7)</name>
    <name type="common">Human pneumocystis pneumonia agent</name>
    <dbReference type="NCBI Taxonomy" id="1408657"/>
    <lineage>
        <taxon>Eukaryota</taxon>
        <taxon>Fungi</taxon>
        <taxon>Dikarya</taxon>
        <taxon>Ascomycota</taxon>
        <taxon>Taphrinomycotina</taxon>
        <taxon>Pneumocystomycetes</taxon>
        <taxon>Pneumocystaceae</taxon>
        <taxon>Pneumocystis</taxon>
    </lineage>
</organism>
<feature type="domain" description="PHD-type" evidence="9">
    <location>
        <begin position="567"/>
        <end position="683"/>
    </location>
</feature>
<dbReference type="Proteomes" id="UP000053447">
    <property type="component" value="Unassembled WGS sequence"/>
</dbReference>
<keyword evidence="4" id="KW-0863">Zinc-finger</keyword>
<dbReference type="InterPro" id="IPR003347">
    <property type="entry name" value="JmjC_dom"/>
</dbReference>
<keyword evidence="5" id="KW-0862">Zinc</keyword>
<dbReference type="VEuPathDB" id="FungiDB:T551_01813"/>
<name>A0A0W4ZQA3_PNEJ7</name>
<dbReference type="OrthoDB" id="9547406at2759"/>
<evidence type="ECO:0000256" key="4">
    <source>
        <dbReference type="ARBA" id="ARBA00022771"/>
    </source>
</evidence>
<evidence type="ECO:0000256" key="3">
    <source>
        <dbReference type="ARBA" id="ARBA00022723"/>
    </source>
</evidence>
<evidence type="ECO:0000313" key="10">
    <source>
        <dbReference type="EMBL" id="KTW30530.1"/>
    </source>
</evidence>
<reference evidence="11" key="1">
    <citation type="journal article" date="2016" name="Nat. Commun.">
        <title>Genome analysis of three Pneumocystis species reveals adaptation mechanisms to life exclusively in mammalian hosts.</title>
        <authorList>
            <person name="Ma L."/>
            <person name="Chen Z."/>
            <person name="Huang D.W."/>
            <person name="Kutty G."/>
            <person name="Ishihara M."/>
            <person name="Wang H."/>
            <person name="Abouelleil A."/>
            <person name="Bishop L."/>
            <person name="Davey E."/>
            <person name="Deng R."/>
            <person name="Deng X."/>
            <person name="Fan L."/>
            <person name="Fantoni G."/>
            <person name="Fitzgerald M."/>
            <person name="Gogineni E."/>
            <person name="Goldberg J.M."/>
            <person name="Handley G."/>
            <person name="Hu X."/>
            <person name="Huber C."/>
            <person name="Jiao X."/>
            <person name="Jones K."/>
            <person name="Levin J.Z."/>
            <person name="Liu Y."/>
            <person name="Macdonald P."/>
            <person name="Melnikov A."/>
            <person name="Raley C."/>
            <person name="Sassi M."/>
            <person name="Sherman B.T."/>
            <person name="Song X."/>
            <person name="Sykes S."/>
            <person name="Tran B."/>
            <person name="Walsh L."/>
            <person name="Xia Y."/>
            <person name="Yang J."/>
            <person name="Young S."/>
            <person name="Zeng Q."/>
            <person name="Zheng X."/>
            <person name="Stephens R."/>
            <person name="Nusbaum C."/>
            <person name="Birren B.W."/>
            <person name="Azadi P."/>
            <person name="Lempicki R.A."/>
            <person name="Cuomo C.A."/>
            <person name="Kovacs J.A."/>
        </authorList>
    </citation>
    <scope>NUCLEOTIDE SEQUENCE [LARGE SCALE GENOMIC DNA]</scope>
    <source>
        <strain evidence="11">RU7</strain>
    </source>
</reference>
<accession>A0A0W4ZQA3</accession>
<dbReference type="GO" id="GO:0140684">
    <property type="term" value="F:histone H3K9me2/H3K9me3 demethylase activity"/>
    <property type="evidence" value="ECO:0007669"/>
    <property type="project" value="UniProtKB-EC"/>
</dbReference>